<accession>X1RPZ0</accession>
<comment type="caution">
    <text evidence="1">The sequence shown here is derived from an EMBL/GenBank/DDBJ whole genome shotgun (WGS) entry which is preliminary data.</text>
</comment>
<gene>
    <name evidence="1" type="ORF">S06H3_58864</name>
</gene>
<proteinExistence type="predicted"/>
<organism evidence="1">
    <name type="scientific">marine sediment metagenome</name>
    <dbReference type="NCBI Taxonomy" id="412755"/>
    <lineage>
        <taxon>unclassified sequences</taxon>
        <taxon>metagenomes</taxon>
        <taxon>ecological metagenomes</taxon>
    </lineage>
</organism>
<name>X1RPZ0_9ZZZZ</name>
<evidence type="ECO:0000313" key="1">
    <source>
        <dbReference type="EMBL" id="GAI57574.1"/>
    </source>
</evidence>
<dbReference type="AlphaFoldDB" id="X1RPZ0"/>
<sequence length="108" mass="12515">MSYKDVCAIGNRARALFDARTLDYDQLGVRLMPTAVYMDVADRMRQYQDEFSTATERFLADYPLFMEEAKSALNDLFDEADYPTVAELRKKFGMRMSVLPFPDADQFD</sequence>
<reference evidence="1" key="1">
    <citation type="journal article" date="2014" name="Front. Microbiol.">
        <title>High frequency of phylogenetically diverse reductive dehalogenase-homologous genes in deep subseafloor sedimentary metagenomes.</title>
        <authorList>
            <person name="Kawai M."/>
            <person name="Futagami T."/>
            <person name="Toyoda A."/>
            <person name="Takaki Y."/>
            <person name="Nishi S."/>
            <person name="Hori S."/>
            <person name="Arai W."/>
            <person name="Tsubouchi T."/>
            <person name="Morono Y."/>
            <person name="Uchiyama I."/>
            <person name="Ito T."/>
            <person name="Fujiyama A."/>
            <person name="Inagaki F."/>
            <person name="Takami H."/>
        </authorList>
    </citation>
    <scope>NUCLEOTIDE SEQUENCE</scope>
    <source>
        <strain evidence="1">Expedition CK06-06</strain>
    </source>
</reference>
<dbReference type="EMBL" id="BARV01038158">
    <property type="protein sequence ID" value="GAI57574.1"/>
    <property type="molecule type" value="Genomic_DNA"/>
</dbReference>
<protein>
    <submittedName>
        <fullName evidence="1">Uncharacterized protein</fullName>
    </submittedName>
</protein>
<feature type="non-terminal residue" evidence="1">
    <location>
        <position position="108"/>
    </location>
</feature>